<name>A0A1G9FYE5_9BACL</name>
<dbReference type="InterPro" id="IPR022742">
    <property type="entry name" value="Hydrolase_4"/>
</dbReference>
<evidence type="ECO:0000259" key="1">
    <source>
        <dbReference type="Pfam" id="PF12146"/>
    </source>
</evidence>
<keyword evidence="2" id="KW-0378">Hydrolase</keyword>
<feature type="domain" description="Serine aminopeptidase S33" evidence="1">
    <location>
        <begin position="9"/>
        <end position="240"/>
    </location>
</feature>
<dbReference type="OrthoDB" id="9806902at2"/>
<dbReference type="InterPro" id="IPR029058">
    <property type="entry name" value="AB_hydrolase_fold"/>
</dbReference>
<dbReference type="InterPro" id="IPR051044">
    <property type="entry name" value="MAG_DAG_Lipase"/>
</dbReference>
<dbReference type="Pfam" id="PF12146">
    <property type="entry name" value="Hydrolase_4"/>
    <property type="match status" value="1"/>
</dbReference>
<sequence>MWKWETEYEPKGVVVVIHDMLEHHEYYNGLISQLRSSGYHVITGDLPGHGQTTRVHKGHITDFYQYVDRVLEWFEKTKEYHLPTFVIGQGLGGLIALELIKQHNINIDGVILLNPLLSFKQSFMNRKNTLMTSVRATSDETKFNPGIKMKYFTSDKNYLERYENDELLVKKVSYHWYKTVINQMKNTAENIDELPDVPVMAIFSNENEIIEPFISSNYVKKLMSRELHVIMLDSEDHSIFQREDTEIPYYYLERFFDSQLFRIGLL</sequence>
<reference evidence="3" key="1">
    <citation type="submission" date="2016-10" db="EMBL/GenBank/DDBJ databases">
        <authorList>
            <person name="Varghese N."/>
            <person name="Submissions S."/>
        </authorList>
    </citation>
    <scope>NUCLEOTIDE SEQUENCE [LARGE SCALE GENOMIC DNA]</scope>
    <source>
        <strain evidence="3">CGMCC 1.8895</strain>
    </source>
</reference>
<dbReference type="RefSeq" id="WP_092986629.1">
    <property type="nucleotide sequence ID" value="NZ_FNFY01000014.1"/>
</dbReference>
<gene>
    <name evidence="2" type="ORF">SAMN05216216_11462</name>
</gene>
<organism evidence="2 3">
    <name type="scientific">Lacicoccus qingdaonensis</name>
    <dbReference type="NCBI Taxonomy" id="576118"/>
    <lineage>
        <taxon>Bacteria</taxon>
        <taxon>Bacillati</taxon>
        <taxon>Bacillota</taxon>
        <taxon>Bacilli</taxon>
        <taxon>Bacillales</taxon>
        <taxon>Salinicoccaceae</taxon>
        <taxon>Lacicoccus</taxon>
    </lineage>
</organism>
<dbReference type="SUPFAM" id="SSF53474">
    <property type="entry name" value="alpha/beta-Hydrolases"/>
    <property type="match status" value="1"/>
</dbReference>
<dbReference type="AlphaFoldDB" id="A0A1G9FYE5"/>
<dbReference type="Proteomes" id="UP000199008">
    <property type="component" value="Unassembled WGS sequence"/>
</dbReference>
<proteinExistence type="predicted"/>
<accession>A0A1G9FYE5</accession>
<keyword evidence="3" id="KW-1185">Reference proteome</keyword>
<dbReference type="GO" id="GO:0016787">
    <property type="term" value="F:hydrolase activity"/>
    <property type="evidence" value="ECO:0007669"/>
    <property type="project" value="UniProtKB-KW"/>
</dbReference>
<protein>
    <submittedName>
        <fullName evidence="2">Lysophospholipase, alpha-beta hydrolase superfamily</fullName>
    </submittedName>
</protein>
<dbReference type="EMBL" id="FNFY01000014">
    <property type="protein sequence ID" value="SDK93377.1"/>
    <property type="molecule type" value="Genomic_DNA"/>
</dbReference>
<evidence type="ECO:0000313" key="2">
    <source>
        <dbReference type="EMBL" id="SDK93377.1"/>
    </source>
</evidence>
<dbReference type="Gene3D" id="3.40.50.1820">
    <property type="entry name" value="alpha/beta hydrolase"/>
    <property type="match status" value="1"/>
</dbReference>
<dbReference type="PANTHER" id="PTHR11614">
    <property type="entry name" value="PHOSPHOLIPASE-RELATED"/>
    <property type="match status" value="1"/>
</dbReference>
<dbReference type="STRING" id="576118.SAMN05216216_11462"/>
<evidence type="ECO:0000313" key="3">
    <source>
        <dbReference type="Proteomes" id="UP000199008"/>
    </source>
</evidence>